<evidence type="ECO:0000313" key="3">
    <source>
        <dbReference type="EMBL" id="CAI75336.1"/>
    </source>
</evidence>
<dbReference type="eggNOG" id="KOG1300">
    <property type="taxonomic scope" value="Eukaryota"/>
</dbReference>
<dbReference type="OMA" id="QICELCF"/>
<dbReference type="RefSeq" id="XP_954812.1">
    <property type="nucleotide sequence ID" value="XM_949719.1"/>
</dbReference>
<accession>Q4UCW5</accession>
<feature type="region of interest" description="Disordered" evidence="2">
    <location>
        <begin position="162"/>
        <end position="187"/>
    </location>
</feature>
<proteinExistence type="inferred from homology"/>
<dbReference type="PANTHER" id="PTHR11679">
    <property type="entry name" value="VESICLE PROTEIN SORTING-ASSOCIATED"/>
    <property type="match status" value="1"/>
</dbReference>
<dbReference type="PIRSF" id="PIRSF005715">
    <property type="entry name" value="VPS45_Sec1"/>
    <property type="match status" value="1"/>
</dbReference>
<gene>
    <name evidence="3" type="ORF">TA04585</name>
</gene>
<evidence type="ECO:0000256" key="1">
    <source>
        <dbReference type="ARBA" id="ARBA00009884"/>
    </source>
</evidence>
<dbReference type="Gene3D" id="3.40.50.2060">
    <property type="match status" value="1"/>
</dbReference>
<dbReference type="VEuPathDB" id="PiroplasmaDB:TA04585"/>
<evidence type="ECO:0000313" key="4">
    <source>
        <dbReference type="Proteomes" id="UP000001950"/>
    </source>
</evidence>
<organism evidence="3 4">
    <name type="scientific">Theileria annulata</name>
    <dbReference type="NCBI Taxonomy" id="5874"/>
    <lineage>
        <taxon>Eukaryota</taxon>
        <taxon>Sar</taxon>
        <taxon>Alveolata</taxon>
        <taxon>Apicomplexa</taxon>
        <taxon>Aconoidasida</taxon>
        <taxon>Piroplasmida</taxon>
        <taxon>Theileriidae</taxon>
        <taxon>Theileria</taxon>
    </lineage>
</organism>
<dbReference type="SUPFAM" id="SSF56815">
    <property type="entry name" value="Sec1/munc18-like (SM) proteins"/>
    <property type="match status" value="1"/>
</dbReference>
<dbReference type="AlphaFoldDB" id="Q4UCW5"/>
<dbReference type="EMBL" id="CR940352">
    <property type="protein sequence ID" value="CAI75336.1"/>
    <property type="molecule type" value="Genomic_DNA"/>
</dbReference>
<dbReference type="Pfam" id="PF00995">
    <property type="entry name" value="Sec1"/>
    <property type="match status" value="2"/>
</dbReference>
<name>Q4UCW5_THEAN</name>
<dbReference type="InParanoid" id="Q4UCW5"/>
<dbReference type="OrthoDB" id="2228at2759"/>
<dbReference type="InterPro" id="IPR001619">
    <property type="entry name" value="Sec1-like"/>
</dbReference>
<comment type="similarity">
    <text evidence="1">Belongs to the STXBP/unc-18/SEC1 family.</text>
</comment>
<dbReference type="InterPro" id="IPR027482">
    <property type="entry name" value="Sec1-like_dom2"/>
</dbReference>
<sequence length="683" mass="77718">MLVDPPSLKVISSCCALSDVLDEGIELIEVLTKRREPLRSKNVLCILSNDKYLDILFKDFIPGKENYLGVFLMFNCHMKDDKILRKIAQNIDFNKILGCVELFLNFVPFESNIFFTQIHSINSLYTNNNLNDYINSVTSKIISLCNVLNLLPNIYYYASGTSSTTSTTNSTTTNTNTNTTNTNTNTNTNSINKTIKMLCKKLKEKLNETLRGKNMKNCDLIIFDRSIDFTPLFIHEYSYQAFVYDLLNIPYCSQDTIERMDQMDGVSGASGRMSGSGNRMDGMNKVNRMDNCYEYIVVGMDNREKRIALLDSELDILWCKYRHMHIQEVNTLVLNEIDKFKKSGTGKMNMLEQIRNLPNLQYLIEKYWAHLNLTNECFEVVQRYNLIKINELEQIMSTSLDNNKKHISHTKIFDKLVEILGKYEKNQRINSFQLKQGPDKKLLLQSRDGGSGVGGVGGKGEGVGVGGGKSGTVGASTVTEEDKIRLLMIYLCNYNIGMNGLKEILKEIRLDDKSVQILQKIIQSLPIIKSNDGKIIHQLTNDMINYYKKLNTEYDSSRYISYLIYTVQQYIKHFHHENILSYDGRGGGGSDGISGKGNEGTSLGGAVGASTVMDKKILELKTFDVLIEKEEIDDRRKLIIYVLGGITFSECREIYKIINKKNIDVYFGGDEIIIPSQFLNYFH</sequence>
<dbReference type="InterPro" id="IPR043154">
    <property type="entry name" value="Sec-1-like_dom1"/>
</dbReference>
<reference evidence="3 4" key="1">
    <citation type="journal article" date="2005" name="Science">
        <title>Genome of the host-cell transforming parasite Theileria annulata compared with T. parva.</title>
        <authorList>
            <person name="Pain A."/>
            <person name="Renauld H."/>
            <person name="Berriman M."/>
            <person name="Murphy L."/>
            <person name="Yeats C.A."/>
            <person name="Weir W."/>
            <person name="Kerhornou A."/>
            <person name="Aslett M."/>
            <person name="Bishop R."/>
            <person name="Bouchier C."/>
            <person name="Cochet M."/>
            <person name="Coulson R.M.R."/>
            <person name="Cronin A."/>
            <person name="de Villiers E.P."/>
            <person name="Fraser A."/>
            <person name="Fosker N."/>
            <person name="Gardner M."/>
            <person name="Goble A."/>
            <person name="Griffiths-Jones S."/>
            <person name="Harris D.E."/>
            <person name="Katzer F."/>
            <person name="Larke N."/>
            <person name="Lord A."/>
            <person name="Maser P."/>
            <person name="McKellar S."/>
            <person name="Mooney P."/>
            <person name="Morton F."/>
            <person name="Nene V."/>
            <person name="O'Neil S."/>
            <person name="Price C."/>
            <person name="Quail M.A."/>
            <person name="Rabbinowitsch E."/>
            <person name="Rawlings N.D."/>
            <person name="Rutter S."/>
            <person name="Saunders D."/>
            <person name="Seeger K."/>
            <person name="Shah T."/>
            <person name="Squares R."/>
            <person name="Squares S."/>
            <person name="Tivey A."/>
            <person name="Walker A.R."/>
            <person name="Woodward J."/>
            <person name="Dobbelaere D.A.E."/>
            <person name="Langsley G."/>
            <person name="Rajandream M.A."/>
            <person name="McKeever D."/>
            <person name="Shiels B."/>
            <person name="Tait A."/>
            <person name="Barrell B.G."/>
            <person name="Hall N."/>
        </authorList>
    </citation>
    <scope>NUCLEOTIDE SEQUENCE [LARGE SCALE GENOMIC DNA]</scope>
    <source>
        <strain evidence="4">Ankara</strain>
    </source>
</reference>
<dbReference type="EC" id="2.5.1.-" evidence="3"/>
<keyword evidence="4" id="KW-1185">Reference proteome</keyword>
<dbReference type="STRING" id="5874.Q4UCW5"/>
<dbReference type="GO" id="GO:0016192">
    <property type="term" value="P:vesicle-mediated transport"/>
    <property type="evidence" value="ECO:0007669"/>
    <property type="project" value="InterPro"/>
</dbReference>
<dbReference type="InterPro" id="IPR036045">
    <property type="entry name" value="Sec1-like_sf"/>
</dbReference>
<dbReference type="KEGG" id="tan:TA04585"/>
<dbReference type="Gene3D" id="3.40.50.1910">
    <property type="match status" value="2"/>
</dbReference>
<dbReference type="Proteomes" id="UP000001950">
    <property type="component" value="Chromosome 3"/>
</dbReference>
<dbReference type="GO" id="GO:0016740">
    <property type="term" value="F:transferase activity"/>
    <property type="evidence" value="ECO:0007669"/>
    <property type="project" value="UniProtKB-KW"/>
</dbReference>
<protein>
    <submittedName>
        <fullName evidence="3">Syntaxin binding protein 2, putative</fullName>
        <ecNumber evidence="3">2.5.1.-</ecNumber>
    </submittedName>
</protein>
<dbReference type="FunCoup" id="Q4UCW5">
    <property type="interactions" value="229"/>
</dbReference>
<evidence type="ECO:0000256" key="2">
    <source>
        <dbReference type="SAM" id="MobiDB-lite"/>
    </source>
</evidence>
<dbReference type="GeneID" id="3864895"/>
<keyword evidence="3" id="KW-0808">Transferase</keyword>